<gene>
    <name evidence="2" type="ORF">AVDCRST_MAG23-2408</name>
</gene>
<evidence type="ECO:0000313" key="2">
    <source>
        <dbReference type="EMBL" id="CAA9544506.1"/>
    </source>
</evidence>
<protein>
    <submittedName>
        <fullName evidence="2">Uncharacterized protein</fullName>
    </submittedName>
</protein>
<evidence type="ECO:0000256" key="1">
    <source>
        <dbReference type="SAM" id="MobiDB-lite"/>
    </source>
</evidence>
<feature type="non-terminal residue" evidence="2">
    <location>
        <position position="1"/>
    </location>
</feature>
<proteinExistence type="predicted"/>
<dbReference type="EMBL" id="CADCWD010000080">
    <property type="protein sequence ID" value="CAA9544506.1"/>
    <property type="molecule type" value="Genomic_DNA"/>
</dbReference>
<dbReference type="AlphaFoldDB" id="A0A6J4U9T4"/>
<feature type="compositionally biased region" description="Basic residues" evidence="1">
    <location>
        <begin position="133"/>
        <end position="142"/>
    </location>
</feature>
<feature type="region of interest" description="Disordered" evidence="1">
    <location>
        <begin position="111"/>
        <end position="142"/>
    </location>
</feature>
<reference evidence="2" key="1">
    <citation type="submission" date="2020-02" db="EMBL/GenBank/DDBJ databases">
        <authorList>
            <person name="Meier V. D."/>
        </authorList>
    </citation>
    <scope>NUCLEOTIDE SEQUENCE</scope>
    <source>
        <strain evidence="2">AVDCRST_MAG23</strain>
    </source>
</reference>
<name>A0A6J4U9T4_9SPHN</name>
<feature type="non-terminal residue" evidence="2">
    <location>
        <position position="142"/>
    </location>
</feature>
<sequence length="142" mass="15325">GPAPPPASFALVLHLAPHERRPRGSTDARRQDHPRDAELRPRLATPGRRPQILRRRPGGCASRAARGNRDGVARQGRKGGELQPSARSPERPLLAVRRRRCALPAAMVAGDKGGAGIRFGPASARCGTDHPPSGRRRKARKI</sequence>
<feature type="region of interest" description="Disordered" evidence="1">
    <location>
        <begin position="15"/>
        <end position="93"/>
    </location>
</feature>
<organism evidence="2">
    <name type="scientific">uncultured Sphingosinicella sp</name>
    <dbReference type="NCBI Taxonomy" id="478748"/>
    <lineage>
        <taxon>Bacteria</taxon>
        <taxon>Pseudomonadati</taxon>
        <taxon>Pseudomonadota</taxon>
        <taxon>Alphaproteobacteria</taxon>
        <taxon>Sphingomonadales</taxon>
        <taxon>Sphingosinicellaceae</taxon>
        <taxon>Sphingosinicella</taxon>
        <taxon>environmental samples</taxon>
    </lineage>
</organism>
<accession>A0A6J4U9T4</accession>
<feature type="compositionally biased region" description="Basic and acidic residues" evidence="1">
    <location>
        <begin position="16"/>
        <end position="41"/>
    </location>
</feature>